<dbReference type="Gene3D" id="3.40.50.1220">
    <property type="entry name" value="TPP-binding domain"/>
    <property type="match status" value="1"/>
</dbReference>
<evidence type="ECO:0000256" key="3">
    <source>
        <dbReference type="ARBA" id="ARBA00022525"/>
    </source>
</evidence>
<dbReference type="Proteomes" id="UP000440732">
    <property type="component" value="Unassembled WGS sequence"/>
</dbReference>
<dbReference type="AlphaFoldDB" id="A0A6A3RGS1"/>
<comment type="caution">
    <text evidence="9">The sequence shown here is derived from an EMBL/GenBank/DDBJ whole genome shotgun (WGS) entry which is preliminary data.</text>
</comment>
<dbReference type="InterPro" id="IPR029035">
    <property type="entry name" value="DHS-like_NAD/FAD-binding_dom"/>
</dbReference>
<evidence type="ECO:0000256" key="6">
    <source>
        <dbReference type="PROSITE-ProRule" id="PRU00236"/>
    </source>
</evidence>
<evidence type="ECO:0000313" key="9">
    <source>
        <dbReference type="EMBL" id="KAE9096507.1"/>
    </source>
</evidence>
<organism evidence="9 10">
    <name type="scientific">Phytophthora fragariae</name>
    <dbReference type="NCBI Taxonomy" id="53985"/>
    <lineage>
        <taxon>Eukaryota</taxon>
        <taxon>Sar</taxon>
        <taxon>Stramenopiles</taxon>
        <taxon>Oomycota</taxon>
        <taxon>Peronosporomycetes</taxon>
        <taxon>Peronosporales</taxon>
        <taxon>Peronosporaceae</taxon>
        <taxon>Phytophthora</taxon>
    </lineage>
</organism>
<evidence type="ECO:0000259" key="8">
    <source>
        <dbReference type="PROSITE" id="PS50305"/>
    </source>
</evidence>
<dbReference type="PANTHER" id="PTHR48252:SF77">
    <property type="entry name" value="HISTONE DEACETYLASE DOMAIN-CONTAINING PROTEIN"/>
    <property type="match status" value="1"/>
</dbReference>
<dbReference type="EMBL" id="QXGA01002503">
    <property type="protein sequence ID" value="KAE9096507.1"/>
    <property type="molecule type" value="Genomic_DNA"/>
</dbReference>
<keyword evidence="6" id="KW-0862">Zinc</keyword>
<gene>
    <name evidence="9" type="ORF">PF006_g23765</name>
</gene>
<dbReference type="PROSITE" id="PS50305">
    <property type="entry name" value="SIRTUIN"/>
    <property type="match status" value="1"/>
</dbReference>
<keyword evidence="4 7" id="KW-0732">Signal</keyword>
<keyword evidence="5" id="KW-0520">NAD</keyword>
<evidence type="ECO:0000256" key="5">
    <source>
        <dbReference type="ARBA" id="ARBA00023027"/>
    </source>
</evidence>
<proteinExistence type="inferred from homology"/>
<evidence type="ECO:0000256" key="2">
    <source>
        <dbReference type="ARBA" id="ARBA00010400"/>
    </source>
</evidence>
<name>A0A6A3RGS1_9STRA</name>
<dbReference type="InterPro" id="IPR031825">
    <property type="entry name" value="RXLR"/>
</dbReference>
<dbReference type="SUPFAM" id="SSF52467">
    <property type="entry name" value="DHS-like NAD/FAD-binding domain"/>
    <property type="match status" value="1"/>
</dbReference>
<sequence>MRFCYFVLAAAATLVACINAENQLSQTTSELVARTLADAPINDAVTRSLRTDKKHDEEDSLDSLDSLDETEERAKFSKVDWKDIKKIVQAKHQPLLFKIENLGPNKSEWAVNTWRDQSLNQKQVAKKLGMKNIQDMKNRNYAFFNKIKHFFKESIKVINDVIEESPLLIFFLPSSMVSSQAACLLFIIVLSSKGATENNGLGPSAIDSEIVPLKLFLEKNLKACQLTVILVQCVQSTLYTAPHRSAMESDLEKAWRVAAEKLAAADFLLIATGAGFSADSSLPVYADIAKVDAYKLMDVEYQDLCDPYMLEQDEEVFYGFWGSCTNSYRDTKHHPGYHILRKWRDAKCGTNSGNNPDEKRSSFRAAFDRLNACDALPSGVTADSVTDGPFFVYTSNVDSHFRRDFDCKEVYELHGGVEMWQCAGDVETGAREPCEKIWKLPADFRFELDVATMRAPGAEATTCPECGGKGRPNVLMFHDRQWIANTAEENGYIAWESVMEVMLQEDPTLNLVVLEIGCGTRVPSVRRETEMVVADVIEGCGRPQATLIRVNPDIPTCDNPLILANDCFVPIRSRGLEALEGIDQELTKLLQKAKAGNR</sequence>
<feature type="binding site" evidence="6">
    <location>
        <position position="463"/>
    </location>
    <ligand>
        <name>Zn(2+)</name>
        <dbReference type="ChEBI" id="CHEBI:29105"/>
    </ligand>
</feature>
<feature type="binding site" evidence="6">
    <location>
        <position position="422"/>
    </location>
    <ligand>
        <name>Zn(2+)</name>
        <dbReference type="ChEBI" id="CHEBI:29105"/>
    </ligand>
</feature>
<feature type="active site" description="Proton acceptor" evidence="6">
    <location>
        <position position="414"/>
    </location>
</feature>
<dbReference type="GO" id="GO:0046872">
    <property type="term" value="F:metal ion binding"/>
    <property type="evidence" value="ECO:0007669"/>
    <property type="project" value="UniProtKB-KW"/>
</dbReference>
<keyword evidence="3" id="KW-0964">Secreted</keyword>
<evidence type="ECO:0000313" key="10">
    <source>
        <dbReference type="Proteomes" id="UP000440732"/>
    </source>
</evidence>
<feature type="binding site" evidence="6">
    <location>
        <position position="434"/>
    </location>
    <ligand>
        <name>Zn(2+)</name>
        <dbReference type="ChEBI" id="CHEBI:29105"/>
    </ligand>
</feature>
<dbReference type="Pfam" id="PF16810">
    <property type="entry name" value="RXLR"/>
    <property type="match status" value="1"/>
</dbReference>
<feature type="domain" description="Deacetylase sirtuin-type" evidence="8">
    <location>
        <begin position="247"/>
        <end position="596"/>
    </location>
</feature>
<protein>
    <recommendedName>
        <fullName evidence="8">Deacetylase sirtuin-type domain-containing protein</fullName>
    </recommendedName>
</protein>
<accession>A0A6A3RGS1</accession>
<feature type="binding site" evidence="6">
    <location>
        <position position="466"/>
    </location>
    <ligand>
        <name>Zn(2+)</name>
        <dbReference type="ChEBI" id="CHEBI:29105"/>
    </ligand>
</feature>
<comment type="subcellular location">
    <subcellularLocation>
        <location evidence="1">Secreted</location>
    </subcellularLocation>
</comment>
<dbReference type="PROSITE" id="PS51257">
    <property type="entry name" value="PROKAR_LIPOPROTEIN"/>
    <property type="match status" value="1"/>
</dbReference>
<dbReference type="PANTHER" id="PTHR48252">
    <property type="entry name" value="HISTONE DEACETYLASE 2-RELATED"/>
    <property type="match status" value="1"/>
</dbReference>
<keyword evidence="6" id="KW-0479">Metal-binding</keyword>
<evidence type="ECO:0000256" key="1">
    <source>
        <dbReference type="ARBA" id="ARBA00004613"/>
    </source>
</evidence>
<feature type="signal peptide" evidence="7">
    <location>
        <begin position="1"/>
        <end position="20"/>
    </location>
</feature>
<dbReference type="InterPro" id="IPR026590">
    <property type="entry name" value="Ssirtuin_cat_dom"/>
</dbReference>
<feature type="chain" id="PRO_5025634731" description="Deacetylase sirtuin-type domain-containing protein" evidence="7">
    <location>
        <begin position="21"/>
        <end position="598"/>
    </location>
</feature>
<evidence type="ECO:0000256" key="7">
    <source>
        <dbReference type="SAM" id="SignalP"/>
    </source>
</evidence>
<evidence type="ECO:0000256" key="4">
    <source>
        <dbReference type="ARBA" id="ARBA00022729"/>
    </source>
</evidence>
<comment type="similarity">
    <text evidence="2">Belongs to the RxLR effector family.</text>
</comment>
<reference evidence="9 10" key="1">
    <citation type="submission" date="2018-08" db="EMBL/GenBank/DDBJ databases">
        <title>Genomic investigation of the strawberry pathogen Phytophthora fragariae indicates pathogenicity is determined by transcriptional variation in three key races.</title>
        <authorList>
            <person name="Adams T.M."/>
            <person name="Armitage A.D."/>
            <person name="Sobczyk M.K."/>
            <person name="Bates H.J."/>
            <person name="Dunwell J.M."/>
            <person name="Nellist C.F."/>
            <person name="Harrison R.J."/>
        </authorList>
    </citation>
    <scope>NUCLEOTIDE SEQUENCE [LARGE SCALE GENOMIC DNA]</scope>
    <source>
        <strain evidence="9 10">NOV-5</strain>
    </source>
</reference>